<comment type="caution">
    <text evidence="3">The sequence shown here is derived from an EMBL/GenBank/DDBJ whole genome shotgun (WGS) entry which is preliminary data.</text>
</comment>
<name>A0A401ZSX0_9CHLR</name>
<dbReference type="InterPro" id="IPR045857">
    <property type="entry name" value="O16G_dom_2"/>
</dbReference>
<protein>
    <submittedName>
        <fullName evidence="3">Amylosucrase</fullName>
    </submittedName>
</protein>
<accession>A0A401ZSX0</accession>
<organism evidence="3 4">
    <name type="scientific">Dictyobacter aurantiacus</name>
    <dbReference type="NCBI Taxonomy" id="1936993"/>
    <lineage>
        <taxon>Bacteria</taxon>
        <taxon>Bacillati</taxon>
        <taxon>Chloroflexota</taxon>
        <taxon>Ktedonobacteria</taxon>
        <taxon>Ktedonobacterales</taxon>
        <taxon>Dictyobacteraceae</taxon>
        <taxon>Dictyobacter</taxon>
    </lineage>
</organism>
<sequence length="657" mass="76090">MTDAQQLQHYSAQSLERLWPRLETTLRDEANAAPADWRTFETRLRREWNRLFELLFGLYGSHYDFFYHLEELLTATARSWLTRASWLKQLDERRSATPEWFQSQQMVGGMCYVDLFAGTIQGLRERLPLFKKLGLTYLHLMPLFESPEGNSDGGYAISSYRQINPELGTVADLSELAREFQEQGISLVLDFVFNHTSDEHEWARRAQGGDPEYQQFYFLFPDRTIPDRYEQTLREIFPTVRRGSFTWREDIQRWVWTTFNSFQWDLNYANPAVFRAMAGEMLFIANLGVEFLRLDAVAFIWKREGTSCENQPEAHQIIQAFHSLARIAAPALLFKSEAIVHPDDVMSYISPHECQISYNPLLMALLWESLATTEVKLLDHSMGHRFRLPAGTAWVNYLRSHDDIGWTFDDNDARWEWIDPVGHRSFLNQFYMGRFPGSFARGVPFQENPDTGDARVSGTLASLAGLEQAIQSGDEQQMDLAVRRILMLYGIILSIGGIPLIYLGDEVGTLNDYTYSTDPDKANDSRWIHRPRIDWTWHRQVEKEISSPHGKIFAELTRLIALRKQQPAIFDGETEFVETGNGHLFGYVRYGGNQRLFIVANFSSQPQEMNADLLREYGTGYHFIDLIAGRTFSAEHILRLEPYQCLWLEQETATTIN</sequence>
<dbReference type="InterPro" id="IPR006047">
    <property type="entry name" value="GH13_cat_dom"/>
</dbReference>
<evidence type="ECO:0000256" key="1">
    <source>
        <dbReference type="SAM" id="Phobius"/>
    </source>
</evidence>
<evidence type="ECO:0000259" key="2">
    <source>
        <dbReference type="SMART" id="SM00642"/>
    </source>
</evidence>
<dbReference type="Gene3D" id="1.10.1740.10">
    <property type="match status" value="1"/>
</dbReference>
<proteinExistence type="predicted"/>
<keyword evidence="1" id="KW-0812">Transmembrane</keyword>
<evidence type="ECO:0000313" key="3">
    <source>
        <dbReference type="EMBL" id="GCE09961.1"/>
    </source>
</evidence>
<dbReference type="SUPFAM" id="SSF51445">
    <property type="entry name" value="(Trans)glycosidases"/>
    <property type="match status" value="1"/>
</dbReference>
<dbReference type="PANTHER" id="PTHR10357:SF213">
    <property type="entry name" value="ALPHA AMYLASE CATALYTIC REGION"/>
    <property type="match status" value="1"/>
</dbReference>
<dbReference type="GO" id="GO:0047669">
    <property type="term" value="F:amylosucrase activity"/>
    <property type="evidence" value="ECO:0007669"/>
    <property type="project" value="InterPro"/>
</dbReference>
<dbReference type="Proteomes" id="UP000287224">
    <property type="component" value="Unassembled WGS sequence"/>
</dbReference>
<keyword evidence="1" id="KW-0472">Membrane</keyword>
<feature type="domain" description="Glycosyl hydrolase family 13 catalytic" evidence="2">
    <location>
        <begin position="110"/>
        <end position="536"/>
    </location>
</feature>
<reference evidence="4" key="1">
    <citation type="submission" date="2018-12" db="EMBL/GenBank/DDBJ databases">
        <title>Tengunoibacter tsumagoiensis gen. nov., sp. nov., Dictyobacter kobayashii sp. nov., D. alpinus sp. nov., and D. joshuensis sp. nov. and description of Dictyobacteraceae fam. nov. within the order Ktedonobacterales isolated from Tengu-no-mugimeshi.</title>
        <authorList>
            <person name="Wang C.M."/>
            <person name="Zheng Y."/>
            <person name="Sakai Y."/>
            <person name="Toyoda A."/>
            <person name="Minakuchi Y."/>
            <person name="Abe K."/>
            <person name="Yokota A."/>
            <person name="Yabe S."/>
        </authorList>
    </citation>
    <scope>NUCLEOTIDE SEQUENCE [LARGE SCALE GENOMIC DNA]</scope>
    <source>
        <strain evidence="4">S-27</strain>
    </source>
</reference>
<feature type="transmembrane region" description="Helical" evidence="1">
    <location>
        <begin position="486"/>
        <end position="504"/>
    </location>
</feature>
<dbReference type="EMBL" id="BIFQ01000002">
    <property type="protein sequence ID" value="GCE09961.1"/>
    <property type="molecule type" value="Genomic_DNA"/>
</dbReference>
<dbReference type="GO" id="GO:0005975">
    <property type="term" value="P:carbohydrate metabolic process"/>
    <property type="evidence" value="ECO:0007669"/>
    <property type="project" value="InterPro"/>
</dbReference>
<gene>
    <name evidence="3" type="ORF">KDAU_72900</name>
</gene>
<dbReference type="Gene3D" id="3.20.20.80">
    <property type="entry name" value="Glycosidases"/>
    <property type="match status" value="1"/>
</dbReference>
<dbReference type="AlphaFoldDB" id="A0A401ZSX0"/>
<dbReference type="SUPFAM" id="SSF51011">
    <property type="entry name" value="Glycosyl hydrolase domain"/>
    <property type="match status" value="1"/>
</dbReference>
<keyword evidence="4" id="KW-1185">Reference proteome</keyword>
<dbReference type="InterPro" id="IPR013780">
    <property type="entry name" value="Glyco_hydro_b"/>
</dbReference>
<dbReference type="Gene3D" id="2.60.40.1180">
    <property type="entry name" value="Golgi alpha-mannosidase II"/>
    <property type="match status" value="1"/>
</dbReference>
<dbReference type="RefSeq" id="WP_126602865.1">
    <property type="nucleotide sequence ID" value="NZ_BIFQ01000002.1"/>
</dbReference>
<dbReference type="PANTHER" id="PTHR10357">
    <property type="entry name" value="ALPHA-AMYLASE FAMILY MEMBER"/>
    <property type="match status" value="1"/>
</dbReference>
<dbReference type="Pfam" id="PF00128">
    <property type="entry name" value="Alpha-amylase"/>
    <property type="match status" value="1"/>
</dbReference>
<evidence type="ECO:0000313" key="4">
    <source>
        <dbReference type="Proteomes" id="UP000287224"/>
    </source>
</evidence>
<dbReference type="InterPro" id="IPR017853">
    <property type="entry name" value="GH"/>
</dbReference>
<dbReference type="CDD" id="cd11324">
    <property type="entry name" value="AmyAc_Amylosucrase"/>
    <property type="match status" value="1"/>
</dbReference>
<dbReference type="SMART" id="SM00642">
    <property type="entry name" value="Aamy"/>
    <property type="match status" value="1"/>
</dbReference>
<dbReference type="Gene3D" id="3.90.400.10">
    <property type="entry name" value="Oligo-1,6-glucosidase, Domain 2"/>
    <property type="match status" value="1"/>
</dbReference>
<dbReference type="Pfam" id="PF16657">
    <property type="entry name" value="Malt_amylase_C"/>
    <property type="match status" value="1"/>
</dbReference>
<dbReference type="OrthoDB" id="9805159at2"/>
<keyword evidence="1" id="KW-1133">Transmembrane helix</keyword>
<dbReference type="InterPro" id="IPR032091">
    <property type="entry name" value="Malt_amylase-like_C"/>
</dbReference>
<dbReference type="InterPro" id="IPR044077">
    <property type="entry name" value="Amylosucrase"/>
</dbReference>